<dbReference type="EMBL" id="MKGI01000073">
    <property type="protein sequence ID" value="OEL10785.1"/>
    <property type="molecule type" value="Genomic_DNA"/>
</dbReference>
<accession>A0A1E5UDP3</accession>
<dbReference type="KEGG" id="cnr:EB819_02225"/>
<dbReference type="OrthoDB" id="1266852at2"/>
<sequence>MEDNYFDNNPQKTTFFYVAIFFMVALSFLGIGVDLTEYFQKTDINIPVWYFYLIFAVDIIGLLSIVGIYFYRKIGVILFPVAILFHFYLHEFYLSTMLYSDLFTLFSYVALGLLAIIPKWNFFK</sequence>
<dbReference type="AlphaFoldDB" id="A0A1E5UDP3"/>
<gene>
    <name evidence="2" type="ORF">BHF72_0158</name>
</gene>
<dbReference type="RefSeq" id="WP_069799416.1">
    <property type="nucleotide sequence ID" value="NZ_CP034157.1"/>
</dbReference>
<protein>
    <submittedName>
        <fullName evidence="2">Putative membrane protein</fullName>
    </submittedName>
</protein>
<keyword evidence="1" id="KW-0472">Membrane</keyword>
<keyword evidence="1" id="KW-0812">Transmembrane</keyword>
<feature type="transmembrane region" description="Helical" evidence="1">
    <location>
        <begin position="48"/>
        <end position="71"/>
    </location>
</feature>
<keyword evidence="1" id="KW-1133">Transmembrane helix</keyword>
<feature type="transmembrane region" description="Helical" evidence="1">
    <location>
        <begin position="15"/>
        <end position="36"/>
    </location>
</feature>
<dbReference type="Proteomes" id="UP000095601">
    <property type="component" value="Unassembled WGS sequence"/>
</dbReference>
<feature type="transmembrane region" description="Helical" evidence="1">
    <location>
        <begin position="102"/>
        <end position="122"/>
    </location>
</feature>
<organism evidence="2 3">
    <name type="scientific">Cloacibacterium normanense</name>
    <dbReference type="NCBI Taxonomy" id="237258"/>
    <lineage>
        <taxon>Bacteria</taxon>
        <taxon>Pseudomonadati</taxon>
        <taxon>Bacteroidota</taxon>
        <taxon>Flavobacteriia</taxon>
        <taxon>Flavobacteriales</taxon>
        <taxon>Weeksellaceae</taxon>
    </lineage>
</organism>
<evidence type="ECO:0000313" key="2">
    <source>
        <dbReference type="EMBL" id="OEL10785.1"/>
    </source>
</evidence>
<dbReference type="STRING" id="237258.SAMN04489756_11935"/>
<comment type="caution">
    <text evidence="2">The sequence shown here is derived from an EMBL/GenBank/DDBJ whole genome shotgun (WGS) entry which is preliminary data.</text>
</comment>
<name>A0A1E5UDP3_9FLAO</name>
<feature type="transmembrane region" description="Helical" evidence="1">
    <location>
        <begin position="77"/>
        <end position="95"/>
    </location>
</feature>
<proteinExistence type="predicted"/>
<keyword evidence="3" id="KW-1185">Reference proteome</keyword>
<reference evidence="2 3" key="1">
    <citation type="submission" date="2016-09" db="EMBL/GenBank/DDBJ databases">
        <authorList>
            <person name="Capua I."/>
            <person name="De Benedictis P."/>
            <person name="Joannis T."/>
            <person name="Lombin L.H."/>
            <person name="Cattoli G."/>
        </authorList>
    </citation>
    <scope>NUCLEOTIDE SEQUENCE [LARGE SCALE GENOMIC DNA]</scope>
    <source>
        <strain evidence="2 3">NRS-1</strain>
    </source>
</reference>
<evidence type="ECO:0000256" key="1">
    <source>
        <dbReference type="SAM" id="Phobius"/>
    </source>
</evidence>
<evidence type="ECO:0000313" key="3">
    <source>
        <dbReference type="Proteomes" id="UP000095601"/>
    </source>
</evidence>